<dbReference type="PRINTS" id="PR00455">
    <property type="entry name" value="HTHTETR"/>
</dbReference>
<comment type="caution">
    <text evidence="4">The sequence shown here is derived from an EMBL/GenBank/DDBJ whole genome shotgun (WGS) entry which is preliminary data.</text>
</comment>
<sequence>MYTLTNKLYVKKILKLWKLLLFLKFPYVYLPAIMKEKILTGATDLFLNYGFKSVTMDDIANKLGMSKKTIYQHFDNKTKLVQASTMHLFTFISNGIDCICNLNKNPIEEIYGIKEFVMEHLKDEKSSPQYQLQKYYPRIFKTLKEKQFSVMQNCVVNNLNRGVKEGLYREDINVDFISRIYFNTMMIIKDNDLFPREKFSVFMIMNNYLEYHLRGICTPKGLDILNSYIKTNQSQK</sequence>
<dbReference type="Gene3D" id="1.10.357.10">
    <property type="entry name" value="Tetracycline Repressor, domain 2"/>
    <property type="match status" value="1"/>
</dbReference>
<organism evidence="4 5">
    <name type="scientific">Jejuia pallidilutea</name>
    <dbReference type="NCBI Taxonomy" id="504487"/>
    <lineage>
        <taxon>Bacteria</taxon>
        <taxon>Pseudomonadati</taxon>
        <taxon>Bacteroidota</taxon>
        <taxon>Flavobacteriia</taxon>
        <taxon>Flavobacteriales</taxon>
        <taxon>Flavobacteriaceae</taxon>
        <taxon>Jejuia</taxon>
    </lineage>
</organism>
<evidence type="ECO:0000259" key="3">
    <source>
        <dbReference type="PROSITE" id="PS50977"/>
    </source>
</evidence>
<dbReference type="PANTHER" id="PTHR43479">
    <property type="entry name" value="ACREF/ENVCD OPERON REPRESSOR-RELATED"/>
    <property type="match status" value="1"/>
</dbReference>
<evidence type="ECO:0000256" key="1">
    <source>
        <dbReference type="ARBA" id="ARBA00023125"/>
    </source>
</evidence>
<dbReference type="PROSITE" id="PS50977">
    <property type="entry name" value="HTH_TETR_2"/>
    <property type="match status" value="1"/>
</dbReference>
<dbReference type="InterPro" id="IPR001647">
    <property type="entry name" value="HTH_TetR"/>
</dbReference>
<gene>
    <name evidence="4" type="ORF">CLV33_105295</name>
</gene>
<dbReference type="Proteomes" id="UP000251545">
    <property type="component" value="Unassembled WGS sequence"/>
</dbReference>
<evidence type="ECO:0000313" key="4">
    <source>
        <dbReference type="EMBL" id="PQV48435.1"/>
    </source>
</evidence>
<dbReference type="SUPFAM" id="SSF48498">
    <property type="entry name" value="Tetracyclin repressor-like, C-terminal domain"/>
    <property type="match status" value="1"/>
</dbReference>
<dbReference type="InterPro" id="IPR050624">
    <property type="entry name" value="HTH-type_Tx_Regulator"/>
</dbReference>
<dbReference type="InterPro" id="IPR036271">
    <property type="entry name" value="Tet_transcr_reg_TetR-rel_C_sf"/>
</dbReference>
<reference evidence="4 5" key="1">
    <citation type="submission" date="2018-02" db="EMBL/GenBank/DDBJ databases">
        <title>Genomic Encyclopedia of Archaeal and Bacterial Type Strains, Phase II (KMG-II): from individual species to whole genera.</title>
        <authorList>
            <person name="Goeker M."/>
        </authorList>
    </citation>
    <scope>NUCLEOTIDE SEQUENCE [LARGE SCALE GENOMIC DNA]</scope>
    <source>
        <strain evidence="4 5">DSM 21165</strain>
    </source>
</reference>
<dbReference type="EMBL" id="PVEO01000005">
    <property type="protein sequence ID" value="PQV48435.1"/>
    <property type="molecule type" value="Genomic_DNA"/>
</dbReference>
<keyword evidence="1 2" id="KW-0238">DNA-binding</keyword>
<dbReference type="SUPFAM" id="SSF46689">
    <property type="entry name" value="Homeodomain-like"/>
    <property type="match status" value="1"/>
</dbReference>
<dbReference type="Pfam" id="PF00440">
    <property type="entry name" value="TetR_N"/>
    <property type="match status" value="1"/>
</dbReference>
<feature type="DNA-binding region" description="H-T-H motif" evidence="2">
    <location>
        <begin position="55"/>
        <end position="74"/>
    </location>
</feature>
<dbReference type="GO" id="GO:0003677">
    <property type="term" value="F:DNA binding"/>
    <property type="evidence" value="ECO:0007669"/>
    <property type="project" value="UniProtKB-UniRule"/>
</dbReference>
<dbReference type="PANTHER" id="PTHR43479:SF11">
    <property type="entry name" value="ACREF_ENVCD OPERON REPRESSOR-RELATED"/>
    <property type="match status" value="1"/>
</dbReference>
<accession>A0A362WZV6</accession>
<evidence type="ECO:0000256" key="2">
    <source>
        <dbReference type="PROSITE-ProRule" id="PRU00335"/>
    </source>
</evidence>
<name>A0A362WZV6_9FLAO</name>
<protein>
    <submittedName>
        <fullName evidence="4">TetR family transcriptional regulator</fullName>
    </submittedName>
</protein>
<evidence type="ECO:0000313" key="5">
    <source>
        <dbReference type="Proteomes" id="UP000251545"/>
    </source>
</evidence>
<dbReference type="InterPro" id="IPR009057">
    <property type="entry name" value="Homeodomain-like_sf"/>
</dbReference>
<dbReference type="AlphaFoldDB" id="A0A362WZV6"/>
<proteinExistence type="predicted"/>
<feature type="domain" description="HTH tetR-type" evidence="3">
    <location>
        <begin position="32"/>
        <end position="92"/>
    </location>
</feature>